<gene>
    <name evidence="2" type="ORF">H9645_03650</name>
</gene>
<feature type="transmembrane region" description="Helical" evidence="1">
    <location>
        <begin position="20"/>
        <end position="44"/>
    </location>
</feature>
<keyword evidence="1" id="KW-0812">Transmembrane</keyword>
<feature type="transmembrane region" description="Helical" evidence="1">
    <location>
        <begin position="56"/>
        <end position="78"/>
    </location>
</feature>
<dbReference type="EMBL" id="JACSQJ010000001">
    <property type="protein sequence ID" value="MBD7987116.1"/>
    <property type="molecule type" value="Genomic_DNA"/>
</dbReference>
<dbReference type="Proteomes" id="UP000647183">
    <property type="component" value="Unassembled WGS sequence"/>
</dbReference>
<name>A0ABR8UGF8_9GAMM</name>
<sequence>MNGDAPHTPCASPRWDWSCLWVRISTWLAIASAAATAGLGAYALMPERAQALFPDWALIALGAVAVGSAMAVPVATSFRQRGLETRR</sequence>
<reference evidence="2 3" key="1">
    <citation type="submission" date="2020-08" db="EMBL/GenBank/DDBJ databases">
        <title>A Genomic Blueprint of the Chicken Gut Microbiome.</title>
        <authorList>
            <person name="Gilroy R."/>
            <person name="Ravi A."/>
            <person name="Getino M."/>
            <person name="Pursley I."/>
            <person name="Horton D.L."/>
            <person name="Alikhan N.-F."/>
            <person name="Baker D."/>
            <person name="Gharbi K."/>
            <person name="Hall N."/>
            <person name="Watson M."/>
            <person name="Adriaenssens E.M."/>
            <person name="Foster-Nyarko E."/>
            <person name="Jarju S."/>
            <person name="Secka A."/>
            <person name="Antonio M."/>
            <person name="Oren A."/>
            <person name="Chaudhuri R."/>
            <person name="La Ragione R.M."/>
            <person name="Hildebrand F."/>
            <person name="Pallen M.J."/>
        </authorList>
    </citation>
    <scope>NUCLEOTIDE SEQUENCE [LARGE SCALE GENOMIC DNA]</scope>
    <source>
        <strain evidence="2 3">Sa2BVA3</strain>
    </source>
</reference>
<comment type="caution">
    <text evidence="2">The sequence shown here is derived from an EMBL/GenBank/DDBJ whole genome shotgun (WGS) entry which is preliminary data.</text>
</comment>
<keyword evidence="1" id="KW-0472">Membrane</keyword>
<evidence type="ECO:0000256" key="1">
    <source>
        <dbReference type="SAM" id="Phobius"/>
    </source>
</evidence>
<keyword evidence="1" id="KW-1133">Transmembrane helix</keyword>
<dbReference type="RefSeq" id="WP_191728332.1">
    <property type="nucleotide sequence ID" value="NZ_JACSQJ010000001.1"/>
</dbReference>
<proteinExistence type="predicted"/>
<organism evidence="2 3">
    <name type="scientific">Luteimonas colneyensis</name>
    <dbReference type="NCBI Taxonomy" id="2762230"/>
    <lineage>
        <taxon>Bacteria</taxon>
        <taxon>Pseudomonadati</taxon>
        <taxon>Pseudomonadota</taxon>
        <taxon>Gammaproteobacteria</taxon>
        <taxon>Lysobacterales</taxon>
        <taxon>Lysobacteraceae</taxon>
        <taxon>Luteimonas</taxon>
    </lineage>
</organism>
<evidence type="ECO:0000313" key="3">
    <source>
        <dbReference type="Proteomes" id="UP000647183"/>
    </source>
</evidence>
<keyword evidence="3" id="KW-1185">Reference proteome</keyword>
<accession>A0ABR8UGF8</accession>
<protein>
    <submittedName>
        <fullName evidence="2">Uncharacterized protein</fullName>
    </submittedName>
</protein>
<evidence type="ECO:0000313" key="2">
    <source>
        <dbReference type="EMBL" id="MBD7987116.1"/>
    </source>
</evidence>